<name>K9DB76_9BURK</name>
<feature type="domain" description="Tetrapyrrole biosynthesis uroporphyrinogen III synthase" evidence="10">
    <location>
        <begin position="25"/>
        <end position="250"/>
    </location>
</feature>
<evidence type="ECO:0000313" key="12">
    <source>
        <dbReference type="Proteomes" id="UP000009874"/>
    </source>
</evidence>
<dbReference type="EMBL" id="AGZI01000050">
    <property type="protein sequence ID" value="EKU80526.1"/>
    <property type="molecule type" value="Genomic_DNA"/>
</dbReference>
<evidence type="ECO:0000313" key="11">
    <source>
        <dbReference type="EMBL" id="EKU80526.1"/>
    </source>
</evidence>
<dbReference type="Proteomes" id="UP000009874">
    <property type="component" value="Unassembled WGS sequence"/>
</dbReference>
<comment type="catalytic activity">
    <reaction evidence="8 9">
        <text>hydroxymethylbilane = uroporphyrinogen III + H2O</text>
        <dbReference type="Rhea" id="RHEA:18965"/>
        <dbReference type="ChEBI" id="CHEBI:15377"/>
        <dbReference type="ChEBI" id="CHEBI:57308"/>
        <dbReference type="ChEBI" id="CHEBI:57845"/>
        <dbReference type="EC" id="4.2.1.75"/>
    </reaction>
</comment>
<evidence type="ECO:0000256" key="5">
    <source>
        <dbReference type="ARBA" id="ARBA00023244"/>
    </source>
</evidence>
<dbReference type="Gene3D" id="3.40.50.10090">
    <property type="match status" value="2"/>
</dbReference>
<proteinExistence type="inferred from homology"/>
<evidence type="ECO:0000256" key="8">
    <source>
        <dbReference type="ARBA" id="ARBA00048617"/>
    </source>
</evidence>
<dbReference type="PANTHER" id="PTHR38042">
    <property type="entry name" value="UROPORPHYRINOGEN-III SYNTHASE, CHLOROPLASTIC"/>
    <property type="match status" value="1"/>
</dbReference>
<reference evidence="11 12" key="1">
    <citation type="submission" date="2012-09" db="EMBL/GenBank/DDBJ databases">
        <title>The Genome Sequence of Massilia timonae CCUG 45783.</title>
        <authorList>
            <consortium name="The Broad Institute Genome Sequencing Platform"/>
            <person name="Earl A."/>
            <person name="Ward D."/>
            <person name="Feldgarden M."/>
            <person name="Gevers D."/>
            <person name="Huys G."/>
            <person name="Walker B."/>
            <person name="Young S.K."/>
            <person name="Zeng Q."/>
            <person name="Gargeya S."/>
            <person name="Fitzgerald M."/>
            <person name="Haas B."/>
            <person name="Abouelleil A."/>
            <person name="Alvarado L."/>
            <person name="Arachchi H.M."/>
            <person name="Berlin A.M."/>
            <person name="Chapman S.B."/>
            <person name="Goldberg J."/>
            <person name="Griggs A."/>
            <person name="Gujja S."/>
            <person name="Hansen M."/>
            <person name="Howarth C."/>
            <person name="Imamovic A."/>
            <person name="Larimer J."/>
            <person name="McCowen C."/>
            <person name="Montmayeur A."/>
            <person name="Murphy C."/>
            <person name="Neiman D."/>
            <person name="Pearson M."/>
            <person name="Priest M."/>
            <person name="Roberts A."/>
            <person name="Saif S."/>
            <person name="Shea T."/>
            <person name="Sisk P."/>
            <person name="Sykes S."/>
            <person name="Wortman J."/>
            <person name="Nusbaum C."/>
            <person name="Birren B."/>
        </authorList>
    </citation>
    <scope>NUCLEOTIDE SEQUENCE [LARGE SCALE GENOMIC DNA]</scope>
    <source>
        <strain evidence="11 12">CCUG 45783</strain>
    </source>
</reference>
<organism evidence="11 12">
    <name type="scientific">Massilia timonae CCUG 45783</name>
    <dbReference type="NCBI Taxonomy" id="883126"/>
    <lineage>
        <taxon>Bacteria</taxon>
        <taxon>Pseudomonadati</taxon>
        <taxon>Pseudomonadota</taxon>
        <taxon>Betaproteobacteria</taxon>
        <taxon>Burkholderiales</taxon>
        <taxon>Oxalobacteraceae</taxon>
        <taxon>Telluria group</taxon>
        <taxon>Massilia</taxon>
    </lineage>
</organism>
<sequence>MPELEPGVSERVVVVTRPRAQADGLAEALRALGRTAEVLPLLEIAPVDDPAPLRAALAALHEYALAVFVSPNAVDGAFAHLEAWPPAVPLAVVGEGSRAALARHGVAAPAHTIHSPLDPAHADSEHLLQSLDLALFAGRRVLIVRGDGGRELLADALRAAGATVEAVAAYRRATPVLTDELGARLRALLAQPNDWIITSSEALRGLAGLVAALGPPQFQAQYQERFERQRLVVPHARIAETAHALGLRQVTLTGSGDARILAALQSQ</sequence>
<evidence type="ECO:0000256" key="1">
    <source>
        <dbReference type="ARBA" id="ARBA00004772"/>
    </source>
</evidence>
<dbReference type="GO" id="GO:0004852">
    <property type="term" value="F:uroporphyrinogen-III synthase activity"/>
    <property type="evidence" value="ECO:0007669"/>
    <property type="project" value="UniProtKB-UniRule"/>
</dbReference>
<dbReference type="UniPathway" id="UPA00251">
    <property type="reaction ID" value="UER00320"/>
</dbReference>
<dbReference type="STRING" id="47229.LO55_4791"/>
<dbReference type="HOGENOM" id="CLU_011276_9_4_4"/>
<dbReference type="CDD" id="cd06578">
    <property type="entry name" value="HemD"/>
    <property type="match status" value="1"/>
</dbReference>
<dbReference type="PANTHER" id="PTHR38042:SF1">
    <property type="entry name" value="UROPORPHYRINOGEN-III SYNTHASE, CHLOROPLASTIC"/>
    <property type="match status" value="1"/>
</dbReference>
<evidence type="ECO:0000256" key="3">
    <source>
        <dbReference type="ARBA" id="ARBA00013109"/>
    </source>
</evidence>
<dbReference type="Pfam" id="PF02602">
    <property type="entry name" value="HEM4"/>
    <property type="match status" value="1"/>
</dbReference>
<comment type="similarity">
    <text evidence="2 9">Belongs to the uroporphyrinogen-III synthase family.</text>
</comment>
<dbReference type="InterPro" id="IPR003754">
    <property type="entry name" value="4pyrrol_synth_uPrphyn_synth"/>
</dbReference>
<comment type="caution">
    <text evidence="11">The sequence shown here is derived from an EMBL/GenBank/DDBJ whole genome shotgun (WGS) entry which is preliminary data.</text>
</comment>
<keyword evidence="12" id="KW-1185">Reference proteome</keyword>
<dbReference type="AlphaFoldDB" id="K9DB76"/>
<comment type="function">
    <text evidence="6 9">Catalyzes cyclization of the linear tetrapyrrole, hydroxymethylbilane, to the macrocyclic uroporphyrinogen III.</text>
</comment>
<keyword evidence="5 9" id="KW-0627">Porphyrin biosynthesis</keyword>
<evidence type="ECO:0000256" key="6">
    <source>
        <dbReference type="ARBA" id="ARBA00037589"/>
    </source>
</evidence>
<gene>
    <name evidence="11" type="ORF">HMPREF9710_04065</name>
</gene>
<dbReference type="eggNOG" id="COG1587">
    <property type="taxonomic scope" value="Bacteria"/>
</dbReference>
<accession>K9DB76</accession>
<dbReference type="PATRIC" id="fig|883126.3.peg.4093"/>
<evidence type="ECO:0000256" key="9">
    <source>
        <dbReference type="RuleBase" id="RU366031"/>
    </source>
</evidence>
<dbReference type="OrthoDB" id="9787650at2"/>
<dbReference type="GO" id="GO:0006782">
    <property type="term" value="P:protoporphyrinogen IX biosynthetic process"/>
    <property type="evidence" value="ECO:0007669"/>
    <property type="project" value="UniProtKB-UniRule"/>
</dbReference>
<keyword evidence="4 9" id="KW-0456">Lyase</keyword>
<dbReference type="EC" id="4.2.1.75" evidence="3 9"/>
<evidence type="ECO:0000259" key="10">
    <source>
        <dbReference type="Pfam" id="PF02602"/>
    </source>
</evidence>
<protein>
    <recommendedName>
        <fullName evidence="7 9">Uroporphyrinogen-III synthase</fullName>
        <ecNumber evidence="3 9">4.2.1.75</ecNumber>
    </recommendedName>
</protein>
<dbReference type="InterPro" id="IPR036108">
    <property type="entry name" value="4pyrrol_syn_uPrphyn_synt_sf"/>
</dbReference>
<dbReference type="SUPFAM" id="SSF69618">
    <property type="entry name" value="HemD-like"/>
    <property type="match status" value="1"/>
</dbReference>
<dbReference type="InterPro" id="IPR039793">
    <property type="entry name" value="UROS/Hem4"/>
</dbReference>
<comment type="pathway">
    <text evidence="1 9">Porphyrin-containing compound metabolism; protoporphyrin-IX biosynthesis; coproporphyrinogen-III from 5-aminolevulinate: step 3/4.</text>
</comment>
<dbReference type="RefSeq" id="WP_005669525.1">
    <property type="nucleotide sequence ID" value="NZ_JH992925.1"/>
</dbReference>
<evidence type="ECO:0000256" key="4">
    <source>
        <dbReference type="ARBA" id="ARBA00023239"/>
    </source>
</evidence>
<dbReference type="GO" id="GO:0006780">
    <property type="term" value="P:uroporphyrinogen III biosynthetic process"/>
    <property type="evidence" value="ECO:0007669"/>
    <property type="project" value="UniProtKB-UniRule"/>
</dbReference>
<evidence type="ECO:0000256" key="7">
    <source>
        <dbReference type="ARBA" id="ARBA00040167"/>
    </source>
</evidence>
<evidence type="ECO:0000256" key="2">
    <source>
        <dbReference type="ARBA" id="ARBA00008133"/>
    </source>
</evidence>